<reference evidence="10" key="3">
    <citation type="submission" date="2020-12" db="UniProtKB">
        <authorList>
            <consortium name="EnsemblPlants"/>
        </authorList>
    </citation>
    <scope>IDENTIFICATION</scope>
</reference>
<evidence type="ECO:0000256" key="7">
    <source>
        <dbReference type="ARBA" id="ARBA00022801"/>
    </source>
</evidence>
<evidence type="ECO:0000256" key="1">
    <source>
        <dbReference type="ARBA" id="ARBA00001585"/>
    </source>
</evidence>
<evidence type="ECO:0000259" key="9">
    <source>
        <dbReference type="Pfam" id="PF00561"/>
    </source>
</evidence>
<dbReference type="NCBIfam" id="TIGR01249">
    <property type="entry name" value="pro_imino_pep_1"/>
    <property type="match status" value="1"/>
</dbReference>
<name>A0A7I4DZ82_PHYPA</name>
<dbReference type="EnsemblPlants" id="Pp3c4_27270V3.4">
    <property type="protein sequence ID" value="Pp3c4_27270V3.4"/>
    <property type="gene ID" value="Pp3c4_27270"/>
</dbReference>
<keyword evidence="4 8" id="KW-0031">Aminopeptidase</keyword>
<dbReference type="AlphaFoldDB" id="A0A7I4DZ82"/>
<protein>
    <recommendedName>
        <fullName evidence="8">Proline iminopeptidase</fullName>
        <ecNumber evidence="8">3.4.11.5</ecNumber>
    </recommendedName>
</protein>
<evidence type="ECO:0000313" key="11">
    <source>
        <dbReference type="Proteomes" id="UP000006727"/>
    </source>
</evidence>
<dbReference type="PANTHER" id="PTHR43722:SF1">
    <property type="entry name" value="PROLINE IMINOPEPTIDASE"/>
    <property type="match status" value="1"/>
</dbReference>
<dbReference type="OrthoDB" id="10249433at2759"/>
<dbReference type="EC" id="3.4.11.5" evidence="8"/>
<comment type="catalytic activity">
    <reaction evidence="1 8">
        <text>Release of N-terminal proline from a peptide.</text>
        <dbReference type="EC" id="3.4.11.5"/>
    </reaction>
</comment>
<proteinExistence type="inferred from homology"/>
<dbReference type="Proteomes" id="UP000006727">
    <property type="component" value="Chromosome 4"/>
</dbReference>
<dbReference type="GO" id="GO:0006508">
    <property type="term" value="P:proteolysis"/>
    <property type="evidence" value="ECO:0007669"/>
    <property type="project" value="UniProtKB-KW"/>
</dbReference>
<dbReference type="GO" id="GO:0005737">
    <property type="term" value="C:cytoplasm"/>
    <property type="evidence" value="ECO:0007669"/>
    <property type="project" value="UniProtKB-SubCell"/>
</dbReference>
<dbReference type="Gene3D" id="3.40.50.1820">
    <property type="entry name" value="alpha/beta hydrolase"/>
    <property type="match status" value="1"/>
</dbReference>
<evidence type="ECO:0000256" key="5">
    <source>
        <dbReference type="ARBA" id="ARBA00022490"/>
    </source>
</evidence>
<evidence type="ECO:0000256" key="3">
    <source>
        <dbReference type="ARBA" id="ARBA00010088"/>
    </source>
</evidence>
<dbReference type="Gramene" id="Pp3c4_27270V3.4">
    <property type="protein sequence ID" value="Pp3c4_27270V3.4"/>
    <property type="gene ID" value="Pp3c4_27270"/>
</dbReference>
<dbReference type="FunCoup" id="A0A7I4DZ82">
    <property type="interactions" value="692"/>
</dbReference>
<evidence type="ECO:0000256" key="2">
    <source>
        <dbReference type="ARBA" id="ARBA00004496"/>
    </source>
</evidence>
<evidence type="ECO:0000256" key="4">
    <source>
        <dbReference type="ARBA" id="ARBA00022438"/>
    </source>
</evidence>
<dbReference type="PRINTS" id="PR00793">
    <property type="entry name" value="PROAMNOPTASE"/>
</dbReference>
<feature type="domain" description="AB hydrolase-1" evidence="9">
    <location>
        <begin position="142"/>
        <end position="403"/>
    </location>
</feature>
<comment type="similarity">
    <text evidence="3 8">Belongs to the peptidase S33 family.</text>
</comment>
<keyword evidence="6 8" id="KW-0645">Protease</keyword>
<keyword evidence="7 8" id="KW-0378">Hydrolase</keyword>
<evidence type="ECO:0000313" key="10">
    <source>
        <dbReference type="EnsemblPlants" id="Pp3c4_27270V3.4"/>
    </source>
</evidence>
<dbReference type="InterPro" id="IPR005944">
    <property type="entry name" value="Pro_iminopeptidase"/>
</dbReference>
<sequence>MSEFMAGHHGCLALFSTHCGSSSATTTVSRLFSSPLAPVVPCIPYTTPPRATLVYALAWTRPTTSLLGICNRMSQSMNMRPLKENQDVTGDLAARFAKLGVKNSSARSEIYPPIEPNRTGFLQVSDIHSLYWEESGNPEGQPILFLHGGPGSGTSGGNRRFFDPEFYRIILFDQRGAGKSTPHACLEDNTTWALVSDIEKLRGHLKIEKWQVFGGSWGSTLALTYTQSYPERVTGVIMRGIFLLRKKEIDWFYQGGAAAIYPDAWEPYRGHIPVEERGDFLEAYSKRLNSPDESVQLAAAKAWTNWEMATSYLVPNDESLKRGENEKFALAFARVENHYFRNKGFFRTDSFLLENIDKIRHIPAVIVQGRYDMVCPMVSAWDLHRAWPEADFRLVTSAGHSANEPSIAAELVIACELHKALTQKQL</sequence>
<dbReference type="InterPro" id="IPR002410">
    <property type="entry name" value="Peptidase_S33"/>
</dbReference>
<reference evidence="10 11" key="2">
    <citation type="journal article" date="2018" name="Plant J.">
        <title>The Physcomitrella patens chromosome-scale assembly reveals moss genome structure and evolution.</title>
        <authorList>
            <person name="Lang D."/>
            <person name="Ullrich K.K."/>
            <person name="Murat F."/>
            <person name="Fuchs J."/>
            <person name="Jenkins J."/>
            <person name="Haas F.B."/>
            <person name="Piednoel M."/>
            <person name="Gundlach H."/>
            <person name="Van Bel M."/>
            <person name="Meyberg R."/>
            <person name="Vives C."/>
            <person name="Morata J."/>
            <person name="Symeonidi A."/>
            <person name="Hiss M."/>
            <person name="Muchero W."/>
            <person name="Kamisugi Y."/>
            <person name="Saleh O."/>
            <person name="Blanc G."/>
            <person name="Decker E.L."/>
            <person name="van Gessel N."/>
            <person name="Grimwood J."/>
            <person name="Hayes R.D."/>
            <person name="Graham S.W."/>
            <person name="Gunter L.E."/>
            <person name="McDaniel S.F."/>
            <person name="Hoernstein S.N.W."/>
            <person name="Larsson A."/>
            <person name="Li F.W."/>
            <person name="Perroud P.F."/>
            <person name="Phillips J."/>
            <person name="Ranjan P."/>
            <person name="Rokshar D.S."/>
            <person name="Rothfels C.J."/>
            <person name="Schneider L."/>
            <person name="Shu S."/>
            <person name="Stevenson D.W."/>
            <person name="Thummler F."/>
            <person name="Tillich M."/>
            <person name="Villarreal Aguilar J.C."/>
            <person name="Widiez T."/>
            <person name="Wong G.K."/>
            <person name="Wymore A."/>
            <person name="Zhang Y."/>
            <person name="Zimmer A.D."/>
            <person name="Quatrano R.S."/>
            <person name="Mayer K.F.X."/>
            <person name="Goodstein D."/>
            <person name="Casacuberta J.M."/>
            <person name="Vandepoele K."/>
            <person name="Reski R."/>
            <person name="Cuming A.C."/>
            <person name="Tuskan G.A."/>
            <person name="Maumus F."/>
            <person name="Salse J."/>
            <person name="Schmutz J."/>
            <person name="Rensing S.A."/>
        </authorList>
    </citation>
    <scope>NUCLEOTIDE SEQUENCE [LARGE SCALE GENOMIC DNA]</scope>
    <source>
        <strain evidence="10 11">cv. Gransden 2004</strain>
    </source>
</reference>
<dbReference type="RefSeq" id="XP_024373834.1">
    <property type="nucleotide sequence ID" value="XM_024518066.2"/>
</dbReference>
<organism evidence="10 11">
    <name type="scientific">Physcomitrium patens</name>
    <name type="common">Spreading-leaved earth moss</name>
    <name type="synonym">Physcomitrella patens</name>
    <dbReference type="NCBI Taxonomy" id="3218"/>
    <lineage>
        <taxon>Eukaryota</taxon>
        <taxon>Viridiplantae</taxon>
        <taxon>Streptophyta</taxon>
        <taxon>Embryophyta</taxon>
        <taxon>Bryophyta</taxon>
        <taxon>Bryophytina</taxon>
        <taxon>Bryopsida</taxon>
        <taxon>Funariidae</taxon>
        <taxon>Funariales</taxon>
        <taxon>Funariaceae</taxon>
        <taxon>Physcomitrium</taxon>
    </lineage>
</organism>
<comment type="subcellular location">
    <subcellularLocation>
        <location evidence="2">Cytoplasm</location>
    </subcellularLocation>
</comment>
<dbReference type="KEGG" id="ppp:112281485"/>
<accession>A0A7I4DZ82</accession>
<dbReference type="EMBL" id="ABEU02000004">
    <property type="status" value="NOT_ANNOTATED_CDS"/>
    <property type="molecule type" value="Genomic_DNA"/>
</dbReference>
<dbReference type="PANTHER" id="PTHR43722">
    <property type="entry name" value="PROLINE IMINOPEPTIDASE"/>
    <property type="match status" value="1"/>
</dbReference>
<keyword evidence="11" id="KW-1185">Reference proteome</keyword>
<dbReference type="GO" id="GO:0004177">
    <property type="term" value="F:aminopeptidase activity"/>
    <property type="evidence" value="ECO:0007669"/>
    <property type="project" value="UniProtKB-KW"/>
</dbReference>
<dbReference type="Pfam" id="PF00561">
    <property type="entry name" value="Abhydrolase_1"/>
    <property type="match status" value="1"/>
</dbReference>
<dbReference type="InterPro" id="IPR000073">
    <property type="entry name" value="AB_hydrolase_1"/>
</dbReference>
<dbReference type="InterPro" id="IPR029058">
    <property type="entry name" value="AB_hydrolase_fold"/>
</dbReference>
<gene>
    <name evidence="10" type="primary">LOC112281485</name>
</gene>
<dbReference type="SUPFAM" id="SSF53474">
    <property type="entry name" value="alpha/beta-Hydrolases"/>
    <property type="match status" value="1"/>
</dbReference>
<dbReference type="InParanoid" id="A0A7I4DZ82"/>
<keyword evidence="5" id="KW-0963">Cytoplasm</keyword>
<dbReference type="GeneID" id="112281485"/>
<evidence type="ECO:0000256" key="6">
    <source>
        <dbReference type="ARBA" id="ARBA00022670"/>
    </source>
</evidence>
<evidence type="ECO:0000256" key="8">
    <source>
        <dbReference type="RuleBase" id="RU003421"/>
    </source>
</evidence>
<reference evidence="10 11" key="1">
    <citation type="journal article" date="2008" name="Science">
        <title>The Physcomitrella genome reveals evolutionary insights into the conquest of land by plants.</title>
        <authorList>
            <person name="Rensing S."/>
            <person name="Lang D."/>
            <person name="Zimmer A."/>
            <person name="Terry A."/>
            <person name="Salamov A."/>
            <person name="Shapiro H."/>
            <person name="Nishiyama T."/>
            <person name="Perroud P.-F."/>
            <person name="Lindquist E."/>
            <person name="Kamisugi Y."/>
            <person name="Tanahashi T."/>
            <person name="Sakakibara K."/>
            <person name="Fujita T."/>
            <person name="Oishi K."/>
            <person name="Shin-I T."/>
            <person name="Kuroki Y."/>
            <person name="Toyoda A."/>
            <person name="Suzuki Y."/>
            <person name="Hashimoto A."/>
            <person name="Yamaguchi K."/>
            <person name="Sugano A."/>
            <person name="Kohara Y."/>
            <person name="Fujiyama A."/>
            <person name="Anterola A."/>
            <person name="Aoki S."/>
            <person name="Ashton N."/>
            <person name="Barbazuk W.B."/>
            <person name="Barker E."/>
            <person name="Bennetzen J."/>
            <person name="Bezanilla M."/>
            <person name="Blankenship R."/>
            <person name="Cho S.H."/>
            <person name="Dutcher S."/>
            <person name="Estelle M."/>
            <person name="Fawcett J.A."/>
            <person name="Gundlach H."/>
            <person name="Hanada K."/>
            <person name="Heyl A."/>
            <person name="Hicks K.A."/>
            <person name="Hugh J."/>
            <person name="Lohr M."/>
            <person name="Mayer K."/>
            <person name="Melkozernov A."/>
            <person name="Murata T."/>
            <person name="Nelson D."/>
            <person name="Pils B."/>
            <person name="Prigge M."/>
            <person name="Reiss B."/>
            <person name="Renner T."/>
            <person name="Rombauts S."/>
            <person name="Rushton P."/>
            <person name="Sanderfoot A."/>
            <person name="Schween G."/>
            <person name="Shiu S.-H."/>
            <person name="Stueber K."/>
            <person name="Theodoulou F.L."/>
            <person name="Tu H."/>
            <person name="Van de Peer Y."/>
            <person name="Verrier P.J."/>
            <person name="Waters E."/>
            <person name="Wood A."/>
            <person name="Yang L."/>
            <person name="Cove D."/>
            <person name="Cuming A."/>
            <person name="Hasebe M."/>
            <person name="Lucas S."/>
            <person name="Mishler D.B."/>
            <person name="Reski R."/>
            <person name="Grigoriev I."/>
            <person name="Quatrano R.S."/>
            <person name="Boore J.L."/>
        </authorList>
    </citation>
    <scope>NUCLEOTIDE SEQUENCE [LARGE SCALE GENOMIC DNA]</scope>
    <source>
        <strain evidence="10 11">cv. Gransden 2004</strain>
    </source>
</reference>